<protein>
    <submittedName>
        <fullName evidence="1">Uncharacterized protein</fullName>
    </submittedName>
</protein>
<name>A0A0A9AMY1_ARUDO</name>
<dbReference type="AlphaFoldDB" id="A0A0A9AMY1"/>
<evidence type="ECO:0000313" key="1">
    <source>
        <dbReference type="EMBL" id="JAD52496.1"/>
    </source>
</evidence>
<reference evidence="1" key="2">
    <citation type="journal article" date="2015" name="Data Brief">
        <title>Shoot transcriptome of the giant reed, Arundo donax.</title>
        <authorList>
            <person name="Barrero R.A."/>
            <person name="Guerrero F.D."/>
            <person name="Moolhuijzen P."/>
            <person name="Goolsby J.A."/>
            <person name="Tidwell J."/>
            <person name="Bellgard S.E."/>
            <person name="Bellgard M.I."/>
        </authorList>
    </citation>
    <scope>NUCLEOTIDE SEQUENCE</scope>
    <source>
        <tissue evidence="1">Shoot tissue taken approximately 20 cm above the soil surface</tissue>
    </source>
</reference>
<sequence>MGGFYLQPNPTSLRLKAL</sequence>
<accession>A0A0A9AMY1</accession>
<proteinExistence type="predicted"/>
<organism evidence="1">
    <name type="scientific">Arundo donax</name>
    <name type="common">Giant reed</name>
    <name type="synonym">Donax arundinaceus</name>
    <dbReference type="NCBI Taxonomy" id="35708"/>
    <lineage>
        <taxon>Eukaryota</taxon>
        <taxon>Viridiplantae</taxon>
        <taxon>Streptophyta</taxon>
        <taxon>Embryophyta</taxon>
        <taxon>Tracheophyta</taxon>
        <taxon>Spermatophyta</taxon>
        <taxon>Magnoliopsida</taxon>
        <taxon>Liliopsida</taxon>
        <taxon>Poales</taxon>
        <taxon>Poaceae</taxon>
        <taxon>PACMAD clade</taxon>
        <taxon>Arundinoideae</taxon>
        <taxon>Arundineae</taxon>
        <taxon>Arundo</taxon>
    </lineage>
</organism>
<reference evidence="1" key="1">
    <citation type="submission" date="2014-09" db="EMBL/GenBank/DDBJ databases">
        <authorList>
            <person name="Magalhaes I.L.F."/>
            <person name="Oliveira U."/>
            <person name="Santos F.R."/>
            <person name="Vidigal T.H.D.A."/>
            <person name="Brescovit A.D."/>
            <person name="Santos A.J."/>
        </authorList>
    </citation>
    <scope>NUCLEOTIDE SEQUENCE</scope>
    <source>
        <tissue evidence="1">Shoot tissue taken approximately 20 cm above the soil surface</tissue>
    </source>
</reference>
<dbReference type="EMBL" id="GBRH01245399">
    <property type="protein sequence ID" value="JAD52496.1"/>
    <property type="molecule type" value="Transcribed_RNA"/>
</dbReference>